<name>G7UTR8_PSEUP</name>
<reference evidence="1 2" key="1">
    <citation type="journal article" date="2012" name="J. Bacteriol.">
        <title>Complete Genome Sequence of the BTEX-Degrading Bacterium Pseudoxanthomonas spadix BD-a59.</title>
        <authorList>
            <person name="Lee S.H."/>
            <person name="Jin H.M."/>
            <person name="Lee H.J."/>
            <person name="Kim J.M."/>
            <person name="Jeon C.O."/>
        </authorList>
    </citation>
    <scope>NUCLEOTIDE SEQUENCE [LARGE SCALE GENOMIC DNA]</scope>
    <source>
        <strain evidence="1 2">BD-a59</strain>
    </source>
</reference>
<dbReference type="AlphaFoldDB" id="G7UTR8"/>
<dbReference type="Proteomes" id="UP000005870">
    <property type="component" value="Chromosome"/>
</dbReference>
<organism evidence="1 2">
    <name type="scientific">Pseudoxanthomonas spadix (strain BD-a59)</name>
    <dbReference type="NCBI Taxonomy" id="1045855"/>
    <lineage>
        <taxon>Bacteria</taxon>
        <taxon>Pseudomonadati</taxon>
        <taxon>Pseudomonadota</taxon>
        <taxon>Gammaproteobacteria</taxon>
        <taxon>Lysobacterales</taxon>
        <taxon>Lysobacteraceae</taxon>
        <taxon>Pseudoxanthomonas</taxon>
    </lineage>
</organism>
<dbReference type="KEGG" id="psd:DSC_07600"/>
<keyword evidence="2" id="KW-1185">Reference proteome</keyword>
<sequence length="120" mass="13432">MAIIPDAIERISVCRLRPVARKHDMGDILQIANIWRGDNTAPAWAKNAMNFPAEFDGIQDVLNRLIGDDDIGQTIRQWEQAIQVRLAELPAVRLAIPQRIQARSGDIQTDALIESFGQCD</sequence>
<evidence type="ECO:0000313" key="1">
    <source>
        <dbReference type="EMBL" id="AER56171.1"/>
    </source>
</evidence>
<gene>
    <name evidence="1" type="ordered locus">DSC_07600</name>
</gene>
<accession>G7UTR8</accession>
<dbReference type="HOGENOM" id="CLU_2047747_0_0_6"/>
<protein>
    <submittedName>
        <fullName evidence="1">Uncharacterized protein</fullName>
    </submittedName>
</protein>
<proteinExistence type="predicted"/>
<evidence type="ECO:0000313" key="2">
    <source>
        <dbReference type="Proteomes" id="UP000005870"/>
    </source>
</evidence>
<dbReference type="EMBL" id="CP003093">
    <property type="protein sequence ID" value="AER56171.1"/>
    <property type="molecule type" value="Genomic_DNA"/>
</dbReference>
<dbReference type="STRING" id="1045855.DSC_07600"/>